<sequence length="297" mass="33581">MGEIKQGDIVGRRSYNSDVFFKVVDLYRREDGTKIAYLKGLQLRLFANAPVDDLIKVEPGVLARHLMEQTKRNSEHMKRIFSRRVKEREIILGRAIPGDRSKEQEQGKMDGYDIPGTVLHIDGDNDYLELCLTTYKQLSIPANGYCIDEDKQPALVEELLKKHSPDLLVLTGHDGFIKGKVDFKDINNYYSSKYFVEAIRAARRYEKSRDDLVIFAGACQSHYEAILTAGANFASSPQRVLIHAYDPVFVVEKIAYTSIYDPISIKDIIAGTVTGFEGIGGMETRGKYRMGIPKSPY</sequence>
<gene>
    <name evidence="1" type="primary">yabG</name>
    <name evidence="1" type="ORF">L7E55_01740</name>
</gene>
<protein>
    <submittedName>
        <fullName evidence="1">Sporulation peptidase YabG</fullName>
    </submittedName>
</protein>
<dbReference type="PIRSF" id="PIRSF011575">
    <property type="entry name" value="YabG"/>
    <property type="match status" value="1"/>
</dbReference>
<comment type="caution">
    <text evidence="1">The sequence shown here is derived from an EMBL/GenBank/DDBJ whole genome shotgun (WGS) entry which is preliminary data.</text>
</comment>
<dbReference type="NCBIfam" id="TIGR02855">
    <property type="entry name" value="spore_yabG"/>
    <property type="match status" value="1"/>
</dbReference>
<dbReference type="RefSeq" id="WP_277442391.1">
    <property type="nucleotide sequence ID" value="NZ_JAKOAV010000002.1"/>
</dbReference>
<dbReference type="AlphaFoldDB" id="A0A9X4JSQ0"/>
<accession>A0A9X4JSQ0</accession>
<dbReference type="Proteomes" id="UP001154312">
    <property type="component" value="Unassembled WGS sequence"/>
</dbReference>
<dbReference type="InterPro" id="IPR008764">
    <property type="entry name" value="Peptidase_U57"/>
</dbReference>
<proteinExistence type="predicted"/>
<organism evidence="1 2">
    <name type="scientific">Pelotomaculum isophthalicicum JI</name>
    <dbReference type="NCBI Taxonomy" id="947010"/>
    <lineage>
        <taxon>Bacteria</taxon>
        <taxon>Bacillati</taxon>
        <taxon>Bacillota</taxon>
        <taxon>Clostridia</taxon>
        <taxon>Eubacteriales</taxon>
        <taxon>Desulfotomaculaceae</taxon>
        <taxon>Pelotomaculum</taxon>
    </lineage>
</organism>
<evidence type="ECO:0000313" key="2">
    <source>
        <dbReference type="Proteomes" id="UP001154312"/>
    </source>
</evidence>
<evidence type="ECO:0000313" key="1">
    <source>
        <dbReference type="EMBL" id="MDF9407089.1"/>
    </source>
</evidence>
<name>A0A9X4JSQ0_9FIRM</name>
<reference evidence="1" key="1">
    <citation type="submission" date="2022-02" db="EMBL/GenBank/DDBJ databases">
        <authorList>
            <person name="Leng L."/>
        </authorList>
    </citation>
    <scope>NUCLEOTIDE SEQUENCE</scope>
    <source>
        <strain evidence="1">JI</strain>
    </source>
</reference>
<dbReference type="EMBL" id="JAKOAV010000002">
    <property type="protein sequence ID" value="MDF9407089.1"/>
    <property type="molecule type" value="Genomic_DNA"/>
</dbReference>
<keyword evidence="2" id="KW-1185">Reference proteome</keyword>
<dbReference type="Pfam" id="PF05582">
    <property type="entry name" value="Peptidase_U57"/>
    <property type="match status" value="1"/>
</dbReference>